<keyword evidence="1" id="KW-0732">Signal</keyword>
<proteinExistence type="predicted"/>
<feature type="chain" id="PRO_5001959497" evidence="1">
    <location>
        <begin position="20"/>
        <end position="137"/>
    </location>
</feature>
<dbReference type="AlphaFoldDB" id="A0A0A0BR02"/>
<organism evidence="2 3">
    <name type="scientific">Cellulomonas carbonis T26</name>
    <dbReference type="NCBI Taxonomy" id="947969"/>
    <lineage>
        <taxon>Bacteria</taxon>
        <taxon>Bacillati</taxon>
        <taxon>Actinomycetota</taxon>
        <taxon>Actinomycetes</taxon>
        <taxon>Micrococcales</taxon>
        <taxon>Cellulomonadaceae</taxon>
        <taxon>Cellulomonas</taxon>
    </lineage>
</organism>
<keyword evidence="3" id="KW-1185">Reference proteome</keyword>
<comment type="caution">
    <text evidence="2">The sequence shown here is derived from an EMBL/GenBank/DDBJ whole genome shotgun (WGS) entry which is preliminary data.</text>
</comment>
<evidence type="ECO:0000313" key="3">
    <source>
        <dbReference type="Proteomes" id="UP000029839"/>
    </source>
</evidence>
<feature type="signal peptide" evidence="1">
    <location>
        <begin position="1"/>
        <end position="19"/>
    </location>
</feature>
<sequence>MVATLATLMLFTGATGAGASATGQVLFSSASFSVGTKSFYVPAGTLTHSISGSGRTANGESAVAANLATICYGRLDWVTLGDGDKFLSRTASGSLASCVVYLTRQRSNYTFASNVKKGCVDLYINSVYKARQCHNIM</sequence>
<reference evidence="2 3" key="1">
    <citation type="submission" date="2013-08" db="EMBL/GenBank/DDBJ databases">
        <title>Genome sequencing of Cellulomonas carbonis T26.</title>
        <authorList>
            <person name="Chen F."/>
            <person name="Li Y."/>
            <person name="Wang G."/>
        </authorList>
    </citation>
    <scope>NUCLEOTIDE SEQUENCE [LARGE SCALE GENOMIC DNA]</scope>
    <source>
        <strain evidence="2 3">T26</strain>
    </source>
</reference>
<reference evidence="2 3" key="2">
    <citation type="journal article" date="2015" name="Stand. Genomic Sci.">
        <title>Draft genome sequence of Cellulomonas carbonis T26(T) and comparative analysis of six Cellulomonas genomes.</title>
        <authorList>
            <person name="Zhuang W."/>
            <person name="Zhang S."/>
            <person name="Xia X."/>
            <person name="Wang G."/>
        </authorList>
    </citation>
    <scope>NUCLEOTIDE SEQUENCE [LARGE SCALE GENOMIC DNA]</scope>
    <source>
        <strain evidence="2 3">T26</strain>
    </source>
</reference>
<dbReference type="Proteomes" id="UP000029839">
    <property type="component" value="Unassembled WGS sequence"/>
</dbReference>
<evidence type="ECO:0000256" key="1">
    <source>
        <dbReference type="SAM" id="SignalP"/>
    </source>
</evidence>
<gene>
    <name evidence="2" type="ORF">N868_15555</name>
</gene>
<evidence type="ECO:0000313" key="2">
    <source>
        <dbReference type="EMBL" id="KGM10396.1"/>
    </source>
</evidence>
<accession>A0A0A0BR02</accession>
<dbReference type="EMBL" id="AXCY01000052">
    <property type="protein sequence ID" value="KGM10396.1"/>
    <property type="molecule type" value="Genomic_DNA"/>
</dbReference>
<name>A0A0A0BR02_9CELL</name>
<protein>
    <submittedName>
        <fullName evidence="2">Uncharacterized protein</fullName>
    </submittedName>
</protein>